<feature type="transmembrane region" description="Helical" evidence="1">
    <location>
        <begin position="49"/>
        <end position="70"/>
    </location>
</feature>
<keyword evidence="1" id="KW-1133">Transmembrane helix</keyword>
<evidence type="ECO:0000256" key="1">
    <source>
        <dbReference type="SAM" id="Phobius"/>
    </source>
</evidence>
<dbReference type="Proteomes" id="UP000712600">
    <property type="component" value="Unassembled WGS sequence"/>
</dbReference>
<evidence type="ECO:0000313" key="3">
    <source>
        <dbReference type="Proteomes" id="UP000712600"/>
    </source>
</evidence>
<protein>
    <submittedName>
        <fullName evidence="2">Uncharacterized protein</fullName>
    </submittedName>
</protein>
<reference evidence="2" key="1">
    <citation type="submission" date="2019-12" db="EMBL/GenBank/DDBJ databases">
        <title>Genome sequencing and annotation of Brassica cretica.</title>
        <authorList>
            <person name="Studholme D.J."/>
            <person name="Sarris P."/>
        </authorList>
    </citation>
    <scope>NUCLEOTIDE SEQUENCE</scope>
    <source>
        <strain evidence="2">PFS-109/04</strain>
        <tissue evidence="2">Leaf</tissue>
    </source>
</reference>
<gene>
    <name evidence="2" type="ORF">F2Q69_00055625</name>
</gene>
<sequence>MRGKFKTSLTGLGLAGRLAVAVGVWSLCGVMEIWCVDHLPNRESAEDHVIVVFYGFRVVFFSLSFLRVSLLRGSSLISLDYGHGLLSRSWLSVPYCLLSVDTQEVLSFLRFGSVTKLVVGASSSRSFGGCGIAHIVFMLGSLCAQLLFFRGRVGKAVFRFQGVDLKFLIFAQICSWLWFLHAGEVQDFSDRFWLGGSSGSGSRCLVSLWRHGSVALLLSCPGSSRVSSIRRQFLVGICMQIWCVDHLPNRESAEDHMIVITATVFCPEVGFWFRIVFSLLTPKSSLVPQVIATRFSSDNNCSFSLVINMRFGSVTKLVVGASSNRSFGGCGIAHLVFMLGSLFGQLLFFRGRVGKAASTCFPKPATSGVEHGRPTSEETRLNLPFSGLTKLIENGNWVI</sequence>
<proteinExistence type="predicted"/>
<dbReference type="EMBL" id="QGKX02002183">
    <property type="protein sequence ID" value="KAF3485019.1"/>
    <property type="molecule type" value="Genomic_DNA"/>
</dbReference>
<name>A0A8S9MU83_BRACR</name>
<feature type="transmembrane region" description="Helical" evidence="1">
    <location>
        <begin position="131"/>
        <end position="149"/>
    </location>
</feature>
<accession>A0A8S9MU83</accession>
<organism evidence="2 3">
    <name type="scientific">Brassica cretica</name>
    <name type="common">Mustard</name>
    <dbReference type="NCBI Taxonomy" id="69181"/>
    <lineage>
        <taxon>Eukaryota</taxon>
        <taxon>Viridiplantae</taxon>
        <taxon>Streptophyta</taxon>
        <taxon>Embryophyta</taxon>
        <taxon>Tracheophyta</taxon>
        <taxon>Spermatophyta</taxon>
        <taxon>Magnoliopsida</taxon>
        <taxon>eudicotyledons</taxon>
        <taxon>Gunneridae</taxon>
        <taxon>Pentapetalae</taxon>
        <taxon>rosids</taxon>
        <taxon>malvids</taxon>
        <taxon>Brassicales</taxon>
        <taxon>Brassicaceae</taxon>
        <taxon>Brassiceae</taxon>
        <taxon>Brassica</taxon>
    </lineage>
</organism>
<dbReference type="AlphaFoldDB" id="A0A8S9MU83"/>
<keyword evidence="1" id="KW-0812">Transmembrane</keyword>
<evidence type="ECO:0000313" key="2">
    <source>
        <dbReference type="EMBL" id="KAF3485019.1"/>
    </source>
</evidence>
<feature type="transmembrane region" description="Helical" evidence="1">
    <location>
        <begin position="12"/>
        <end position="34"/>
    </location>
</feature>
<keyword evidence="1" id="KW-0472">Membrane</keyword>
<comment type="caution">
    <text evidence="2">The sequence shown here is derived from an EMBL/GenBank/DDBJ whole genome shotgun (WGS) entry which is preliminary data.</text>
</comment>